<dbReference type="EMBL" id="JAKLTN010000001">
    <property type="protein sequence ID" value="MCG2576639.1"/>
    <property type="molecule type" value="Genomic_DNA"/>
</dbReference>
<keyword evidence="5" id="KW-1185">Reference proteome</keyword>
<feature type="region of interest" description="Disordered" evidence="2">
    <location>
        <begin position="390"/>
        <end position="412"/>
    </location>
</feature>
<evidence type="ECO:0008006" key="6">
    <source>
        <dbReference type="Google" id="ProtNLM"/>
    </source>
</evidence>
<protein>
    <recommendedName>
        <fullName evidence="6">LysM domain-containing protein</fullName>
    </recommendedName>
</protein>
<organism evidence="4 5">
    <name type="scientific">Dechloromonas hankyongensis</name>
    <dbReference type="NCBI Taxonomy" id="2908002"/>
    <lineage>
        <taxon>Bacteria</taxon>
        <taxon>Pseudomonadati</taxon>
        <taxon>Pseudomonadota</taxon>
        <taxon>Betaproteobacteria</taxon>
        <taxon>Rhodocyclales</taxon>
        <taxon>Azonexaceae</taxon>
        <taxon>Dechloromonas</taxon>
    </lineage>
</organism>
<sequence>MTSQLTRIVALSALLAPGMANAVGFGEIVLHSRIGETLFAEVPILHSSGDAPVAACFSMLALRGSDLPVITAAKPRLVRRGQGYILQIVGSKPVSEPIFAIGLRAGCGYDIEREYVLMPEAPMALPQAAVAADIPVPARKPGRQGAWLARDGDTLEDIADAQAPATESERQRLLDGLQRANRGLSPDQPLAEGTRIRMPGRQPAPRQETPPLAAVPAATSETPTQPRKARPAPPAPPVAKVGGTDRLLLGAAPEEKKPAPVGNSGLTLAETDERLLKLETTLHLLTKEVEKLDQALDLASKAIEAQNQLQLAQSTSTPPAAGPTVAAALPGNPPRANWPELAISAAVGAVMSVGMAQFLGRRRRYPGDDEVPLAFAGYRPEVVPREKPAIPIHSSSPVTPEPLQPTQPTEEELSAPHLLEDRFHPSKEPEILNLKNEDENSVLALAEIMLSFGRLRGATETLAEHIEQAMPASIAPWSMLLDLYRRGGMRLEFEALARQIHSRFNIEVADWNESTTPVSGLKTLEDYPHVVQKATRLWGTQDGVNYLHGLVHDTRAGLRSGFPLEVVEEIALLLGVQKDAYGLGH</sequence>
<feature type="signal peptide" evidence="3">
    <location>
        <begin position="1"/>
        <end position="22"/>
    </location>
</feature>
<feature type="region of interest" description="Disordered" evidence="2">
    <location>
        <begin position="178"/>
        <end position="240"/>
    </location>
</feature>
<feature type="coiled-coil region" evidence="1">
    <location>
        <begin position="268"/>
        <end position="309"/>
    </location>
</feature>
<gene>
    <name evidence="4" type="ORF">LZ012_06470</name>
</gene>
<evidence type="ECO:0000256" key="1">
    <source>
        <dbReference type="SAM" id="Coils"/>
    </source>
</evidence>
<proteinExistence type="predicted"/>
<evidence type="ECO:0000313" key="4">
    <source>
        <dbReference type="EMBL" id="MCG2576639.1"/>
    </source>
</evidence>
<evidence type="ECO:0000313" key="5">
    <source>
        <dbReference type="Proteomes" id="UP001165384"/>
    </source>
</evidence>
<keyword evidence="1" id="KW-0175">Coiled coil</keyword>
<keyword evidence="3" id="KW-0732">Signal</keyword>
<evidence type="ECO:0000256" key="2">
    <source>
        <dbReference type="SAM" id="MobiDB-lite"/>
    </source>
</evidence>
<feature type="chain" id="PRO_5046899535" description="LysM domain-containing protein" evidence="3">
    <location>
        <begin position="23"/>
        <end position="585"/>
    </location>
</feature>
<evidence type="ECO:0000256" key="3">
    <source>
        <dbReference type="SAM" id="SignalP"/>
    </source>
</evidence>
<comment type="caution">
    <text evidence="4">The sequence shown here is derived from an EMBL/GenBank/DDBJ whole genome shotgun (WGS) entry which is preliminary data.</text>
</comment>
<reference evidence="4" key="1">
    <citation type="submission" date="2022-01" db="EMBL/GenBank/DDBJ databases">
        <authorList>
            <person name="Jo J.-H."/>
            <person name="Im W.-T."/>
        </authorList>
    </citation>
    <scope>NUCLEOTIDE SEQUENCE</scope>
    <source>
        <strain evidence="4">XY25</strain>
    </source>
</reference>
<name>A0ABS9K0L5_9RHOO</name>
<dbReference type="RefSeq" id="WP_275708796.1">
    <property type="nucleotide sequence ID" value="NZ_JAKLTN010000001.1"/>
</dbReference>
<accession>A0ABS9K0L5</accession>
<dbReference type="Proteomes" id="UP001165384">
    <property type="component" value="Unassembled WGS sequence"/>
</dbReference>